<feature type="transmembrane region" description="Helical" evidence="2">
    <location>
        <begin position="202"/>
        <end position="224"/>
    </location>
</feature>
<feature type="region of interest" description="Disordered" evidence="1">
    <location>
        <begin position="14"/>
        <end position="33"/>
    </location>
</feature>
<dbReference type="EMBL" id="CP071793">
    <property type="protein sequence ID" value="QTD50694.1"/>
    <property type="molecule type" value="Genomic_DNA"/>
</dbReference>
<reference evidence="3" key="1">
    <citation type="submission" date="2021-03" db="EMBL/GenBank/DDBJ databases">
        <title>Acanthopleuribacteraceae sp. M133.</title>
        <authorList>
            <person name="Wang G."/>
        </authorList>
    </citation>
    <scope>NUCLEOTIDE SEQUENCE</scope>
    <source>
        <strain evidence="3">M133</strain>
    </source>
</reference>
<feature type="transmembrane region" description="Helical" evidence="2">
    <location>
        <begin position="244"/>
        <end position="266"/>
    </location>
</feature>
<evidence type="ECO:0000256" key="2">
    <source>
        <dbReference type="SAM" id="Phobius"/>
    </source>
</evidence>
<dbReference type="RefSeq" id="WP_237380606.1">
    <property type="nucleotide sequence ID" value="NZ_CP071793.1"/>
</dbReference>
<dbReference type="Proteomes" id="UP000663929">
    <property type="component" value="Chromosome"/>
</dbReference>
<accession>A0A8A4TNA9</accession>
<proteinExistence type="predicted"/>
<keyword evidence="2" id="KW-1133">Transmembrane helix</keyword>
<dbReference type="AlphaFoldDB" id="A0A8A4TNA9"/>
<name>A0A8A4TNA9_SULCO</name>
<dbReference type="KEGG" id="scor:J3U87_34340"/>
<feature type="transmembrane region" description="Helical" evidence="2">
    <location>
        <begin position="166"/>
        <end position="190"/>
    </location>
</feature>
<evidence type="ECO:0000313" key="4">
    <source>
        <dbReference type="Proteomes" id="UP000663929"/>
    </source>
</evidence>
<keyword evidence="2" id="KW-0812">Transmembrane</keyword>
<evidence type="ECO:0000256" key="1">
    <source>
        <dbReference type="SAM" id="MobiDB-lite"/>
    </source>
</evidence>
<keyword evidence="4" id="KW-1185">Reference proteome</keyword>
<organism evidence="3 4">
    <name type="scientific">Sulfidibacter corallicola</name>
    <dbReference type="NCBI Taxonomy" id="2818388"/>
    <lineage>
        <taxon>Bacteria</taxon>
        <taxon>Pseudomonadati</taxon>
        <taxon>Acidobacteriota</taxon>
        <taxon>Holophagae</taxon>
        <taxon>Acanthopleuribacterales</taxon>
        <taxon>Acanthopleuribacteraceae</taxon>
        <taxon>Sulfidibacter</taxon>
    </lineage>
</organism>
<protein>
    <submittedName>
        <fullName evidence="3">Uncharacterized protein</fullName>
    </submittedName>
</protein>
<feature type="transmembrane region" description="Helical" evidence="2">
    <location>
        <begin position="132"/>
        <end position="154"/>
    </location>
</feature>
<gene>
    <name evidence="3" type="ORF">J3U87_34340</name>
</gene>
<keyword evidence="2" id="KW-0472">Membrane</keyword>
<evidence type="ECO:0000313" key="3">
    <source>
        <dbReference type="EMBL" id="QTD50694.1"/>
    </source>
</evidence>
<sequence>MKQLTSNSTEDFLRNLEGLSPSNPDRPSKATGFPIQDDVYIEDVVDAVVSGALSTSEGLARVESQHRRIIANQQEPDVIRWQGERSRLANQKTLTEDKIRHVQSLINQNPETIDRVVERATYNWDALSRAQFLFNVLVFCVLQAYGITNVSLFLRANNLAYMDDNLTAIFGSLVYGLAMVLSSFAIKALHGHLKTTKAKSQLLAALFGGFFLLFIPFVFCFVWANMADTSASGLFDDPGSGMFLPRLTLSLQILWEWLLSGILWLSMDSLWHSRGRHHQTVIHVRNPHRAGLERERDGLEEEHIAIEAKLTQIDRYLSTQARSADTFVSQAVADFCRRLTQAANAQKNNLLKDLNKE</sequence>